<sequence>MTTATLINKMFTVNSLKRIISNPNNRTYSKTVNTVIGNQDSVDTNLDALKKVYKYMSKNHRNEYFYKNTLVNKILLGKHSVRTSTAIRELPILNNILDLLIINGTGQVYEIKTGLDNLMRLNDQLSAYYMVFSYCNVVTDMTHLQAIKEMLQGTPTGIILLTDRGTLHVEKKSEEYNDRLDNKTIFNVLRKYEFENIISSEYGFLPDTTQSKYYDACFEIFEKMDVKKSQKYMLKELKNRSYINKNNYGQFNRVPAEIKSLVYFSDYSEIEYRNLNSFLNNKYDGKA</sequence>
<keyword evidence="2" id="KW-1185">Reference proteome</keyword>
<dbReference type="EMBL" id="JBHSSF010000031">
    <property type="protein sequence ID" value="MFC6177383.1"/>
    <property type="molecule type" value="Genomic_DNA"/>
</dbReference>
<accession>A0ABW1RPV1</accession>
<dbReference type="RefSeq" id="WP_137611739.1">
    <property type="nucleotide sequence ID" value="NZ_BJDF01000013.1"/>
</dbReference>
<evidence type="ECO:0000313" key="2">
    <source>
        <dbReference type="Proteomes" id="UP001596288"/>
    </source>
</evidence>
<comment type="caution">
    <text evidence="1">The sequence shown here is derived from an EMBL/GenBank/DDBJ whole genome shotgun (WGS) entry which is preliminary data.</text>
</comment>
<dbReference type="NCBIfam" id="NF033832">
    <property type="entry name" value="sce7726_fam"/>
    <property type="match status" value="1"/>
</dbReference>
<organism evidence="1 2">
    <name type="scientific">Companilactobacillus huachuanensis</name>
    <dbReference type="NCBI Taxonomy" id="2559914"/>
    <lineage>
        <taxon>Bacteria</taxon>
        <taxon>Bacillati</taxon>
        <taxon>Bacillota</taxon>
        <taxon>Bacilli</taxon>
        <taxon>Lactobacillales</taxon>
        <taxon>Lactobacillaceae</taxon>
        <taxon>Companilactobacillus</taxon>
    </lineage>
</organism>
<dbReference type="InterPro" id="IPR047729">
    <property type="entry name" value="Sce7726-like"/>
</dbReference>
<protein>
    <submittedName>
        <fullName evidence="1">Sce7726 family protein</fullName>
    </submittedName>
</protein>
<gene>
    <name evidence="1" type="ORF">ACFQAV_11060</name>
</gene>
<dbReference type="Proteomes" id="UP001596288">
    <property type="component" value="Unassembled WGS sequence"/>
</dbReference>
<proteinExistence type="predicted"/>
<evidence type="ECO:0000313" key="1">
    <source>
        <dbReference type="EMBL" id="MFC6177383.1"/>
    </source>
</evidence>
<reference evidence="2" key="1">
    <citation type="journal article" date="2019" name="Int. J. Syst. Evol. Microbiol.">
        <title>The Global Catalogue of Microorganisms (GCM) 10K type strain sequencing project: providing services to taxonomists for standard genome sequencing and annotation.</title>
        <authorList>
            <consortium name="The Broad Institute Genomics Platform"/>
            <consortium name="The Broad Institute Genome Sequencing Center for Infectious Disease"/>
            <person name="Wu L."/>
            <person name="Ma J."/>
        </authorList>
    </citation>
    <scope>NUCLEOTIDE SEQUENCE [LARGE SCALE GENOMIC DNA]</scope>
    <source>
        <strain evidence="2">CCM 8927</strain>
    </source>
</reference>
<name>A0ABW1RPV1_9LACO</name>